<evidence type="ECO:0000256" key="5">
    <source>
        <dbReference type="ARBA" id="ARBA00023004"/>
    </source>
</evidence>
<sequence>MALLMIAQMGNPALRAVARPVADPTDPDIARLAADMIETMMDAPGVGLAAPQVGESVRMIVFRVPPDRSGGEAIPPTVLINPVIEPLDDETELGLEGCLSIPVLRGLAPRFTRIRYSGVGLDGAPISRVAEGFHARVVQHEADHLDGHLYIDRVTDTRHLATVEESHHLTDALKGAGDRE</sequence>
<evidence type="ECO:0000256" key="3">
    <source>
        <dbReference type="ARBA" id="ARBA00022801"/>
    </source>
</evidence>
<dbReference type="PANTHER" id="PTHR10458">
    <property type="entry name" value="PEPTIDE DEFORMYLASE"/>
    <property type="match status" value="1"/>
</dbReference>
<keyword evidence="2 6" id="KW-0479">Metal-binding</keyword>
<comment type="caution">
    <text evidence="7">The sequence shown here is derived from an EMBL/GenBank/DDBJ whole genome shotgun (WGS) entry which is preliminary data.</text>
</comment>
<dbReference type="PIRSF" id="PIRSF004749">
    <property type="entry name" value="Pep_def"/>
    <property type="match status" value="1"/>
</dbReference>
<dbReference type="NCBIfam" id="NF001159">
    <property type="entry name" value="PRK00150.1-3"/>
    <property type="match status" value="1"/>
</dbReference>
<dbReference type="GO" id="GO:0006412">
    <property type="term" value="P:translation"/>
    <property type="evidence" value="ECO:0007669"/>
    <property type="project" value="UniProtKB-UniRule"/>
</dbReference>
<dbReference type="Pfam" id="PF01327">
    <property type="entry name" value="Pep_deformylase"/>
    <property type="match status" value="1"/>
</dbReference>
<evidence type="ECO:0000256" key="2">
    <source>
        <dbReference type="ARBA" id="ARBA00022723"/>
    </source>
</evidence>
<dbReference type="PANTHER" id="PTHR10458:SF20">
    <property type="entry name" value="PEPTIDE DEFORMYLASE 1"/>
    <property type="match status" value="1"/>
</dbReference>
<keyword evidence="8" id="KW-1185">Reference proteome</keyword>
<keyword evidence="5 6" id="KW-0408">Iron</keyword>
<feature type="binding site" evidence="6">
    <location>
        <position position="140"/>
    </location>
    <ligand>
        <name>Fe cation</name>
        <dbReference type="ChEBI" id="CHEBI:24875"/>
    </ligand>
</feature>
<dbReference type="InterPro" id="IPR023635">
    <property type="entry name" value="Peptide_deformylase"/>
</dbReference>
<dbReference type="InterPro" id="IPR036821">
    <property type="entry name" value="Peptide_deformylase_sf"/>
</dbReference>
<name>A0A418VYV6_9PROT</name>
<dbReference type="HAMAP" id="MF_00163">
    <property type="entry name" value="Pep_deformylase"/>
    <property type="match status" value="1"/>
</dbReference>
<reference evidence="7 8" key="1">
    <citation type="submission" date="2018-09" db="EMBL/GenBank/DDBJ databases">
        <authorList>
            <person name="Zhu H."/>
        </authorList>
    </citation>
    <scope>NUCLEOTIDE SEQUENCE [LARGE SCALE GENOMIC DNA]</scope>
    <source>
        <strain evidence="7 8">K2W22B-5</strain>
    </source>
</reference>
<dbReference type="SUPFAM" id="SSF56420">
    <property type="entry name" value="Peptide deformylase"/>
    <property type="match status" value="1"/>
</dbReference>
<dbReference type="Gene3D" id="3.90.45.10">
    <property type="entry name" value="Peptide deformylase"/>
    <property type="match status" value="1"/>
</dbReference>
<feature type="binding site" evidence="6">
    <location>
        <position position="98"/>
    </location>
    <ligand>
        <name>Fe cation</name>
        <dbReference type="ChEBI" id="CHEBI:24875"/>
    </ligand>
</feature>
<feature type="binding site" evidence="6">
    <location>
        <position position="144"/>
    </location>
    <ligand>
        <name>Fe cation</name>
        <dbReference type="ChEBI" id="CHEBI:24875"/>
    </ligand>
</feature>
<proteinExistence type="inferred from homology"/>
<dbReference type="OrthoDB" id="9804313at2"/>
<dbReference type="PRINTS" id="PR01576">
    <property type="entry name" value="PDEFORMYLASE"/>
</dbReference>
<dbReference type="GO" id="GO:0046872">
    <property type="term" value="F:metal ion binding"/>
    <property type="evidence" value="ECO:0007669"/>
    <property type="project" value="UniProtKB-KW"/>
</dbReference>
<comment type="similarity">
    <text evidence="1 6">Belongs to the polypeptide deformylase family.</text>
</comment>
<dbReference type="AlphaFoldDB" id="A0A418VYV6"/>
<evidence type="ECO:0000313" key="7">
    <source>
        <dbReference type="EMBL" id="RJF82290.1"/>
    </source>
</evidence>
<dbReference type="EMBL" id="QYUL01000002">
    <property type="protein sequence ID" value="RJF82290.1"/>
    <property type="molecule type" value="Genomic_DNA"/>
</dbReference>
<dbReference type="NCBIfam" id="TIGR00079">
    <property type="entry name" value="pept_deformyl"/>
    <property type="match status" value="1"/>
</dbReference>
<evidence type="ECO:0000313" key="8">
    <source>
        <dbReference type="Proteomes" id="UP000283458"/>
    </source>
</evidence>
<evidence type="ECO:0000256" key="4">
    <source>
        <dbReference type="ARBA" id="ARBA00022917"/>
    </source>
</evidence>
<dbReference type="FunFam" id="3.90.45.10:FF:000003">
    <property type="entry name" value="Peptide deformylase"/>
    <property type="match status" value="1"/>
</dbReference>
<accession>A0A418VYV6</accession>
<keyword evidence="3 6" id="KW-0378">Hydrolase</keyword>
<feature type="active site" evidence="6">
    <location>
        <position position="141"/>
    </location>
</feature>
<dbReference type="EC" id="3.5.1.88" evidence="6"/>
<dbReference type="Proteomes" id="UP000283458">
    <property type="component" value="Unassembled WGS sequence"/>
</dbReference>
<dbReference type="RefSeq" id="WP_119832372.1">
    <property type="nucleotide sequence ID" value="NZ_QYUL01000002.1"/>
</dbReference>
<comment type="function">
    <text evidence="6">Removes the formyl group from the N-terminal Met of newly synthesized proteins. Requires at least a dipeptide for an efficient rate of reaction. N-terminal L-methionine is a prerequisite for activity but the enzyme has broad specificity at other positions.</text>
</comment>
<dbReference type="CDD" id="cd00487">
    <property type="entry name" value="Pep_deformylase"/>
    <property type="match status" value="1"/>
</dbReference>
<comment type="cofactor">
    <cofactor evidence="6">
        <name>Fe(2+)</name>
        <dbReference type="ChEBI" id="CHEBI:29033"/>
    </cofactor>
    <text evidence="6">Binds 1 Fe(2+) ion.</text>
</comment>
<comment type="catalytic activity">
    <reaction evidence="6">
        <text>N-terminal N-formyl-L-methionyl-[peptide] + H2O = N-terminal L-methionyl-[peptide] + formate</text>
        <dbReference type="Rhea" id="RHEA:24420"/>
        <dbReference type="Rhea" id="RHEA-COMP:10639"/>
        <dbReference type="Rhea" id="RHEA-COMP:10640"/>
        <dbReference type="ChEBI" id="CHEBI:15377"/>
        <dbReference type="ChEBI" id="CHEBI:15740"/>
        <dbReference type="ChEBI" id="CHEBI:49298"/>
        <dbReference type="ChEBI" id="CHEBI:64731"/>
        <dbReference type="EC" id="3.5.1.88"/>
    </reaction>
</comment>
<dbReference type="GO" id="GO:0042586">
    <property type="term" value="F:peptide deformylase activity"/>
    <property type="evidence" value="ECO:0007669"/>
    <property type="project" value="UniProtKB-UniRule"/>
</dbReference>
<protein>
    <recommendedName>
        <fullName evidence="6">Peptide deformylase</fullName>
        <shortName evidence="6">PDF</shortName>
        <ecNumber evidence="6">3.5.1.88</ecNumber>
    </recommendedName>
    <alternativeName>
        <fullName evidence="6">Polypeptide deformylase</fullName>
    </alternativeName>
</protein>
<evidence type="ECO:0000256" key="6">
    <source>
        <dbReference type="HAMAP-Rule" id="MF_00163"/>
    </source>
</evidence>
<gene>
    <name evidence="6 7" type="primary">def</name>
    <name evidence="7" type="ORF">D3877_19805</name>
</gene>
<keyword evidence="4 6" id="KW-0648">Protein biosynthesis</keyword>
<organism evidence="7 8">
    <name type="scientific">Azospirillum cavernae</name>
    <dbReference type="NCBI Taxonomy" id="2320860"/>
    <lineage>
        <taxon>Bacteria</taxon>
        <taxon>Pseudomonadati</taxon>
        <taxon>Pseudomonadota</taxon>
        <taxon>Alphaproteobacteria</taxon>
        <taxon>Rhodospirillales</taxon>
        <taxon>Azospirillaceae</taxon>
        <taxon>Azospirillum</taxon>
    </lineage>
</organism>
<evidence type="ECO:0000256" key="1">
    <source>
        <dbReference type="ARBA" id="ARBA00010759"/>
    </source>
</evidence>